<evidence type="ECO:0000313" key="6">
    <source>
        <dbReference type="EMBL" id="VAW90587.1"/>
    </source>
</evidence>
<evidence type="ECO:0000256" key="2">
    <source>
        <dbReference type="ARBA" id="ARBA00022723"/>
    </source>
</evidence>
<dbReference type="PROSITE" id="PS50093">
    <property type="entry name" value="PKD"/>
    <property type="match status" value="2"/>
</dbReference>
<dbReference type="InterPro" id="IPR013783">
    <property type="entry name" value="Ig-like_fold"/>
</dbReference>
<keyword evidence="2" id="KW-0479">Metal-binding</keyword>
<protein>
    <recommendedName>
        <fullName evidence="7">PKD domain-containing protein</fullName>
    </recommendedName>
</protein>
<feature type="domain" description="Cytochrome c" evidence="5">
    <location>
        <begin position="380"/>
        <end position="516"/>
    </location>
</feature>
<dbReference type="PANTHER" id="PTHR35008:SF4">
    <property type="entry name" value="BLL4482 PROTEIN"/>
    <property type="match status" value="1"/>
</dbReference>
<name>A0A3B0ZTC2_9ZZZZ</name>
<feature type="domain" description="Cytochrome c" evidence="5">
    <location>
        <begin position="803"/>
        <end position="1012"/>
    </location>
</feature>
<feature type="domain" description="Cytochrome c" evidence="5">
    <location>
        <begin position="1016"/>
        <end position="1092"/>
    </location>
</feature>
<reference evidence="6" key="1">
    <citation type="submission" date="2018-06" db="EMBL/GenBank/DDBJ databases">
        <authorList>
            <person name="Zhirakovskaya E."/>
        </authorList>
    </citation>
    <scope>NUCLEOTIDE SEQUENCE</scope>
</reference>
<feature type="domain" description="PKD" evidence="4">
    <location>
        <begin position="202"/>
        <end position="283"/>
    </location>
</feature>
<proteinExistence type="predicted"/>
<evidence type="ECO:0000256" key="1">
    <source>
        <dbReference type="ARBA" id="ARBA00022617"/>
    </source>
</evidence>
<keyword evidence="3" id="KW-0408">Iron</keyword>
<evidence type="ECO:0000259" key="4">
    <source>
        <dbReference type="PROSITE" id="PS50093"/>
    </source>
</evidence>
<dbReference type="InterPro" id="IPR036280">
    <property type="entry name" value="Multihaem_cyt_sf"/>
</dbReference>
<dbReference type="Gene3D" id="2.60.40.10">
    <property type="entry name" value="Immunoglobulins"/>
    <property type="match status" value="2"/>
</dbReference>
<dbReference type="PANTHER" id="PTHR35008">
    <property type="entry name" value="BLL4482 PROTEIN-RELATED"/>
    <property type="match status" value="1"/>
</dbReference>
<dbReference type="GO" id="GO:0046872">
    <property type="term" value="F:metal ion binding"/>
    <property type="evidence" value="ECO:0007669"/>
    <property type="project" value="UniProtKB-KW"/>
</dbReference>
<dbReference type="SUPFAM" id="SSF46626">
    <property type="entry name" value="Cytochrome c"/>
    <property type="match status" value="6"/>
</dbReference>
<dbReference type="PROSITE" id="PS51007">
    <property type="entry name" value="CYTC"/>
    <property type="match status" value="4"/>
</dbReference>
<evidence type="ECO:0008006" key="7">
    <source>
        <dbReference type="Google" id="ProtNLM"/>
    </source>
</evidence>
<evidence type="ECO:0000256" key="3">
    <source>
        <dbReference type="ARBA" id="ARBA00023004"/>
    </source>
</evidence>
<dbReference type="CDD" id="cd00146">
    <property type="entry name" value="PKD"/>
    <property type="match status" value="2"/>
</dbReference>
<keyword evidence="1" id="KW-0349">Heme</keyword>
<dbReference type="AlphaFoldDB" id="A0A3B0ZTC2"/>
<dbReference type="EMBL" id="UOFR01000001">
    <property type="protein sequence ID" value="VAW90587.1"/>
    <property type="molecule type" value="Genomic_DNA"/>
</dbReference>
<organism evidence="6">
    <name type="scientific">hydrothermal vent metagenome</name>
    <dbReference type="NCBI Taxonomy" id="652676"/>
    <lineage>
        <taxon>unclassified sequences</taxon>
        <taxon>metagenomes</taxon>
        <taxon>ecological metagenomes</taxon>
    </lineage>
</organism>
<dbReference type="SUPFAM" id="SSF48695">
    <property type="entry name" value="Multiheme cytochromes"/>
    <property type="match status" value="1"/>
</dbReference>
<dbReference type="Pfam" id="PF18911">
    <property type="entry name" value="PKD_4"/>
    <property type="match status" value="2"/>
</dbReference>
<dbReference type="InterPro" id="IPR000601">
    <property type="entry name" value="PKD_dom"/>
</dbReference>
<dbReference type="InterPro" id="IPR036909">
    <property type="entry name" value="Cyt_c-like_dom_sf"/>
</dbReference>
<accession>A0A3B0ZTC2</accession>
<feature type="domain" description="PKD" evidence="4">
    <location>
        <begin position="288"/>
        <end position="371"/>
    </location>
</feature>
<dbReference type="GO" id="GO:0020037">
    <property type="term" value="F:heme binding"/>
    <property type="evidence" value="ECO:0007669"/>
    <property type="project" value="InterPro"/>
</dbReference>
<dbReference type="Gene3D" id="1.10.760.10">
    <property type="entry name" value="Cytochrome c-like domain"/>
    <property type="match status" value="3"/>
</dbReference>
<dbReference type="NCBIfam" id="NF041895">
    <property type="entry name" value="choice_anch_V"/>
    <property type="match status" value="1"/>
</dbReference>
<dbReference type="GO" id="GO:0009055">
    <property type="term" value="F:electron transfer activity"/>
    <property type="evidence" value="ECO:0007669"/>
    <property type="project" value="InterPro"/>
</dbReference>
<dbReference type="SUPFAM" id="SSF49299">
    <property type="entry name" value="PKD domain"/>
    <property type="match status" value="2"/>
</dbReference>
<dbReference type="Pfam" id="PF13442">
    <property type="entry name" value="Cytochrome_CBB3"/>
    <property type="match status" value="5"/>
</dbReference>
<gene>
    <name evidence="6" type="ORF">MNBD_GAMMA21-28</name>
</gene>
<sequence length="1092" mass="110073">MVTVEEQYAKQAQSIWTPKRFLTEGVMKKAGKNLVTLTVIFLNLLISQTAFSFSSGINGYSGNPAHNAGNSCMSCHSGGVIPIINLTGPLTVQPGSINTYTLTLSGGQANSGGLNVSVDAGTLLSTIASTKIQAGDITHTQRTAAAGDGSVSWTFSWQAPASLGAYNIYSAGLSTNADSTTMGDAVSTSVTTVTVSAGAPQAPTAVIQAPLTAQTSTTVNFDGSTSLDPDGVINQYAWDFGDGNTATGAIANHTFSSAGIYTVTLTVTDSDNLTDTTFQDVSVGGLMIPIANPGGPYTGIEGQAVNFNAALSNHVTPITRYIWDFGDGTMVMQDVIATISHVYAQPGAYTVTLAVQDANNITGVASSTVVIDTITPPPPPPELDGPTLYSNNCMACHGALATSSKLNRTASQIQGAIDANTGGMGGLNGLSPTQIQAIADALVSTTPPPPPPTDGPTLYSNNCMACHGPLATSTKLNRSAIQIQAAIDANTGGMGGLNGLTPTEVQAIADALVTAPPPPPPTDGPTLYANNCAACHGALASSTKLNRTATQIQGAINANTGGMGGLTLTPTEVQLIADALVSTTPPPPPPTDGQSLYANNCAACHGPLATSNKLNRSATQIQAAIDAGTGGMDSLNGLTSIEVQAIADALVSVTPPPPPTTGEGLYNSYCLVCHGPGGTGGQYEAVTGANVNEINSAIAGEPLMNSISLDYAQLQDIAEYLSGASPPPPPISGQDLYNTYCLACHGPGGTGGVYEDVTGEDAEDIVEAIENEPLMNSISLNSSQIQAIADYLSNINGDTPPPPAPTDGASLYANNCAACHGTLASSSKLNRSAIQIQAAIDANNGGMGALTSLTPTNVQAIADALAAGGGTPPPPTPVDGASLYTTNCSGCHSTLASSAKLNRTASQIQIAINNNIGGMGGLSTLTAIEVQAIADALAGGGATPTPTIGEQLYINLCQSCHGFNGTGGSASAIVGVNAMRITNAVAMIAAMQSIVLAGTDAQDISNFLSSGGGAQPMPTTGEEIYAIKCAACHGPGGTGGSAEAITGASLNDIQDAMLNVPEMQSVPLTNGEAQALENYLSSDDRMGGMGDK</sequence>
<dbReference type="InterPro" id="IPR009056">
    <property type="entry name" value="Cyt_c-like_dom"/>
</dbReference>
<dbReference type="SMART" id="SM00089">
    <property type="entry name" value="PKD"/>
    <property type="match status" value="2"/>
</dbReference>
<feature type="domain" description="Cytochrome c" evidence="5">
    <location>
        <begin position="588"/>
        <end position="725"/>
    </location>
</feature>
<evidence type="ECO:0000259" key="5">
    <source>
        <dbReference type="PROSITE" id="PS51007"/>
    </source>
</evidence>
<dbReference type="InterPro" id="IPR051459">
    <property type="entry name" value="Cytochrome_c-type_DH"/>
</dbReference>
<dbReference type="InterPro" id="IPR035986">
    <property type="entry name" value="PKD_dom_sf"/>
</dbReference>
<dbReference type="InterPro" id="IPR022409">
    <property type="entry name" value="PKD/Chitinase_dom"/>
</dbReference>